<dbReference type="NCBIfam" id="NF006086">
    <property type="entry name" value="PRK08235.1"/>
    <property type="match status" value="1"/>
</dbReference>
<feature type="domain" description="Thiolase N-terminal" evidence="8">
    <location>
        <begin position="5"/>
        <end position="261"/>
    </location>
</feature>
<dbReference type="InterPro" id="IPR016039">
    <property type="entry name" value="Thiolase-like"/>
</dbReference>
<dbReference type="Gene3D" id="3.40.47.10">
    <property type="match status" value="2"/>
</dbReference>
<keyword evidence="3 7" id="KW-0808">Transferase</keyword>
<evidence type="ECO:0000256" key="5">
    <source>
        <dbReference type="ARBA" id="ARBA00030755"/>
    </source>
</evidence>
<dbReference type="Pfam" id="PF02803">
    <property type="entry name" value="Thiolase_C"/>
    <property type="match status" value="1"/>
</dbReference>
<dbReference type="PANTHER" id="PTHR18919:SF107">
    <property type="entry name" value="ACETYL-COA ACETYLTRANSFERASE, CYTOSOLIC"/>
    <property type="match status" value="1"/>
</dbReference>
<dbReference type="PROSITE" id="PS00737">
    <property type="entry name" value="THIOLASE_2"/>
    <property type="match status" value="1"/>
</dbReference>
<dbReference type="InterPro" id="IPR020613">
    <property type="entry name" value="Thiolase_CS"/>
</dbReference>
<evidence type="ECO:0000313" key="10">
    <source>
        <dbReference type="EMBL" id="UTI66493.1"/>
    </source>
</evidence>
<dbReference type="InterPro" id="IPR020615">
    <property type="entry name" value="Thiolase_acyl_enz_int_AS"/>
</dbReference>
<gene>
    <name evidence="10" type="ORF">NBH00_09835</name>
</gene>
<keyword evidence="4 7" id="KW-0012">Acyltransferase</keyword>
<dbReference type="Pfam" id="PF00108">
    <property type="entry name" value="Thiolase_N"/>
    <property type="match status" value="1"/>
</dbReference>
<evidence type="ECO:0000259" key="9">
    <source>
        <dbReference type="Pfam" id="PF02803"/>
    </source>
</evidence>
<dbReference type="Proteomes" id="UP001056035">
    <property type="component" value="Chromosome"/>
</dbReference>
<dbReference type="GO" id="GO:0003985">
    <property type="term" value="F:acetyl-CoA C-acetyltransferase activity"/>
    <property type="evidence" value="ECO:0007669"/>
    <property type="project" value="UniProtKB-EC"/>
</dbReference>
<protein>
    <recommendedName>
        <fullName evidence="6">Probable acetyl-CoA acetyltransferase</fullName>
        <ecNumber evidence="2">2.3.1.9</ecNumber>
    </recommendedName>
    <alternativeName>
        <fullName evidence="5">Acetoacetyl-CoA thiolase</fullName>
    </alternativeName>
</protein>
<dbReference type="InterPro" id="IPR020616">
    <property type="entry name" value="Thiolase_N"/>
</dbReference>
<comment type="similarity">
    <text evidence="1 7">Belongs to the thiolase-like superfamily. Thiolase family.</text>
</comment>
<proteinExistence type="inferred from homology"/>
<dbReference type="PANTHER" id="PTHR18919">
    <property type="entry name" value="ACETYL-COA C-ACYLTRANSFERASE"/>
    <property type="match status" value="1"/>
</dbReference>
<reference evidence="10 11" key="1">
    <citation type="submission" date="2022-06" db="EMBL/GenBank/DDBJ databases">
        <title>Paraconexibacter antarcticus.</title>
        <authorList>
            <person name="Kim C.S."/>
        </authorList>
    </citation>
    <scope>NUCLEOTIDE SEQUENCE [LARGE SCALE GENOMIC DNA]</scope>
    <source>
        <strain evidence="10 11">02-257</strain>
    </source>
</reference>
<dbReference type="EMBL" id="CP098502">
    <property type="protein sequence ID" value="UTI66493.1"/>
    <property type="molecule type" value="Genomic_DNA"/>
</dbReference>
<evidence type="ECO:0000259" key="8">
    <source>
        <dbReference type="Pfam" id="PF00108"/>
    </source>
</evidence>
<dbReference type="PIRSF" id="PIRSF000429">
    <property type="entry name" value="Ac-CoA_Ac_transf"/>
    <property type="match status" value="1"/>
</dbReference>
<dbReference type="EC" id="2.3.1.9" evidence="2"/>
<dbReference type="PROSITE" id="PS00098">
    <property type="entry name" value="THIOLASE_1"/>
    <property type="match status" value="1"/>
</dbReference>
<evidence type="ECO:0000256" key="2">
    <source>
        <dbReference type="ARBA" id="ARBA00012705"/>
    </source>
</evidence>
<evidence type="ECO:0000256" key="4">
    <source>
        <dbReference type="ARBA" id="ARBA00023315"/>
    </source>
</evidence>
<dbReference type="CDD" id="cd00751">
    <property type="entry name" value="thiolase"/>
    <property type="match status" value="1"/>
</dbReference>
<evidence type="ECO:0000256" key="1">
    <source>
        <dbReference type="ARBA" id="ARBA00010982"/>
    </source>
</evidence>
<evidence type="ECO:0000313" key="11">
    <source>
        <dbReference type="Proteomes" id="UP001056035"/>
    </source>
</evidence>
<dbReference type="InterPro" id="IPR002155">
    <property type="entry name" value="Thiolase"/>
</dbReference>
<evidence type="ECO:0000256" key="3">
    <source>
        <dbReference type="ARBA" id="ARBA00022679"/>
    </source>
</evidence>
<evidence type="ECO:0000256" key="7">
    <source>
        <dbReference type="RuleBase" id="RU003557"/>
    </source>
</evidence>
<dbReference type="InterPro" id="IPR020617">
    <property type="entry name" value="Thiolase_C"/>
</dbReference>
<name>A0ABY5DYT4_9ACTN</name>
<dbReference type="SUPFAM" id="SSF53901">
    <property type="entry name" value="Thiolase-like"/>
    <property type="match status" value="2"/>
</dbReference>
<dbReference type="RefSeq" id="WP_254573164.1">
    <property type="nucleotide sequence ID" value="NZ_CP098502.1"/>
</dbReference>
<organism evidence="10 11">
    <name type="scientific">Paraconexibacter antarcticus</name>
    <dbReference type="NCBI Taxonomy" id="2949664"/>
    <lineage>
        <taxon>Bacteria</taxon>
        <taxon>Bacillati</taxon>
        <taxon>Actinomycetota</taxon>
        <taxon>Thermoleophilia</taxon>
        <taxon>Solirubrobacterales</taxon>
        <taxon>Paraconexibacteraceae</taxon>
        <taxon>Paraconexibacter</taxon>
    </lineage>
</organism>
<dbReference type="NCBIfam" id="TIGR01930">
    <property type="entry name" value="AcCoA-C-Actrans"/>
    <property type="match status" value="1"/>
</dbReference>
<feature type="domain" description="Thiolase C-terminal" evidence="9">
    <location>
        <begin position="271"/>
        <end position="390"/>
    </location>
</feature>
<sequence length="391" mass="40112">MPKTVILGSARTPIGKLGGGLSSLKATELGGIAIKAALERSGVAPEQVDHVVMGTVLQAGQGQIPSRQAQIAGGIPQEVSSETVNKVCASGVRAVVILDQAIRAGDVEVGVGGGMESMSNAPYVLPQARFGYRMGDAKALDAMVHDGLTNPFSGRQMFDEATETGDRLEISRPDLDRWALRSHELALAAIDEGRLSEEIVPVTVKGRKGDTTVEVDEGPRRGSTLEALAKLPGLVGKDGSHTAGNSPGVNDGGGAIVLASDEWAAANGKEVLGEIVAHAQSANDFATLHTTPGSAAKKALEKAGLTADQIDVWEINEAFASVTLNSIRMLGIDEEKVNVNGGAVALGHPIGASGARIIASMVHELKRRGGGYGCAAICSGGGQGDAIIVKV</sequence>
<keyword evidence="11" id="KW-1185">Reference proteome</keyword>
<evidence type="ECO:0000256" key="6">
    <source>
        <dbReference type="ARBA" id="ARBA00040529"/>
    </source>
</evidence>
<accession>A0ABY5DYT4</accession>